<comment type="function">
    <text evidence="1 10">Controls the rotational direction of flagella during chemotaxis.</text>
</comment>
<keyword evidence="13" id="KW-1185">Reference proteome</keyword>
<dbReference type="Pfam" id="PF03748">
    <property type="entry name" value="FliL"/>
    <property type="match status" value="1"/>
</dbReference>
<dbReference type="AlphaFoldDB" id="A0A1N7KV17"/>
<comment type="subcellular location">
    <subcellularLocation>
        <location evidence="10">Cell inner membrane</location>
    </subcellularLocation>
    <subcellularLocation>
        <location evidence="2">Cell membrane</location>
        <topology evidence="2">Single-pass membrane protein</topology>
    </subcellularLocation>
</comment>
<dbReference type="RefSeq" id="WP_076363906.1">
    <property type="nucleotide sequence ID" value="NZ_FTOM01000002.1"/>
</dbReference>
<dbReference type="Proteomes" id="UP000186098">
    <property type="component" value="Unassembled WGS sequence"/>
</dbReference>
<protein>
    <recommendedName>
        <fullName evidence="10">Flagellar protein FliL</fullName>
    </recommendedName>
</protein>
<dbReference type="OrthoDB" id="7864548at2"/>
<dbReference type="GO" id="GO:0005886">
    <property type="term" value="C:plasma membrane"/>
    <property type="evidence" value="ECO:0007669"/>
    <property type="project" value="UniProtKB-SubCell"/>
</dbReference>
<keyword evidence="4" id="KW-1003">Cell membrane</keyword>
<evidence type="ECO:0000256" key="10">
    <source>
        <dbReference type="RuleBase" id="RU364125"/>
    </source>
</evidence>
<dbReference type="InterPro" id="IPR005503">
    <property type="entry name" value="FliL"/>
</dbReference>
<proteinExistence type="inferred from homology"/>
<evidence type="ECO:0000256" key="9">
    <source>
        <dbReference type="ARBA" id="ARBA00023136"/>
    </source>
</evidence>
<organism evidence="12 13">
    <name type="scientific">Phaeovulum vinaykumarii</name>
    <dbReference type="NCBI Taxonomy" id="407234"/>
    <lineage>
        <taxon>Bacteria</taxon>
        <taxon>Pseudomonadati</taxon>
        <taxon>Pseudomonadota</taxon>
        <taxon>Alphaproteobacteria</taxon>
        <taxon>Rhodobacterales</taxon>
        <taxon>Paracoccaceae</taxon>
        <taxon>Phaeovulum</taxon>
    </lineage>
</organism>
<gene>
    <name evidence="12" type="ORF">SAMN05421795_102201</name>
</gene>
<accession>A0A1N7KV17</accession>
<evidence type="ECO:0000256" key="3">
    <source>
        <dbReference type="ARBA" id="ARBA00008281"/>
    </source>
</evidence>
<evidence type="ECO:0000256" key="5">
    <source>
        <dbReference type="ARBA" id="ARBA00022500"/>
    </source>
</evidence>
<evidence type="ECO:0000256" key="7">
    <source>
        <dbReference type="ARBA" id="ARBA00022779"/>
    </source>
</evidence>
<keyword evidence="7 10" id="KW-0283">Flagellar rotation</keyword>
<evidence type="ECO:0000313" key="13">
    <source>
        <dbReference type="Proteomes" id="UP000186098"/>
    </source>
</evidence>
<dbReference type="GO" id="GO:0009425">
    <property type="term" value="C:bacterial-type flagellum basal body"/>
    <property type="evidence" value="ECO:0007669"/>
    <property type="project" value="InterPro"/>
</dbReference>
<evidence type="ECO:0000256" key="4">
    <source>
        <dbReference type="ARBA" id="ARBA00022475"/>
    </source>
</evidence>
<dbReference type="GO" id="GO:0071973">
    <property type="term" value="P:bacterial-type flagellum-dependent cell motility"/>
    <property type="evidence" value="ECO:0007669"/>
    <property type="project" value="InterPro"/>
</dbReference>
<keyword evidence="12" id="KW-0966">Cell projection</keyword>
<evidence type="ECO:0000256" key="6">
    <source>
        <dbReference type="ARBA" id="ARBA00022692"/>
    </source>
</evidence>
<keyword evidence="8" id="KW-1133">Transmembrane helix</keyword>
<dbReference type="EMBL" id="FTOM01000002">
    <property type="protein sequence ID" value="SIS65443.1"/>
    <property type="molecule type" value="Genomic_DNA"/>
</dbReference>
<evidence type="ECO:0000313" key="12">
    <source>
        <dbReference type="EMBL" id="SIS65443.1"/>
    </source>
</evidence>
<keyword evidence="6" id="KW-0812">Transmembrane</keyword>
<sequence>MRKLIPIILAVIGLGAGIGAGLMLRPPPKEEAALEPCGPAEQPAEHAEETPPEETEPQFEYVKLNNQFIVPVVEGGGINSLVILSLSLEVKPGATEQVFRMEPKLRDSFLQVLFNHANSGGFRGAFTESENMSVLRRALLETAQKLMGNTVSDVLIPDIVRQDTP</sequence>
<evidence type="ECO:0000256" key="1">
    <source>
        <dbReference type="ARBA" id="ARBA00002254"/>
    </source>
</evidence>
<reference evidence="13" key="1">
    <citation type="submission" date="2017-01" db="EMBL/GenBank/DDBJ databases">
        <authorList>
            <person name="Varghese N."/>
            <person name="Submissions S."/>
        </authorList>
    </citation>
    <scope>NUCLEOTIDE SEQUENCE [LARGE SCALE GENOMIC DNA]</scope>
    <source>
        <strain evidence="13">DSM 18714</strain>
    </source>
</reference>
<keyword evidence="10" id="KW-0997">Cell inner membrane</keyword>
<name>A0A1N7KV17_9RHOB</name>
<dbReference type="GO" id="GO:0006935">
    <property type="term" value="P:chemotaxis"/>
    <property type="evidence" value="ECO:0007669"/>
    <property type="project" value="UniProtKB-KW"/>
</dbReference>
<evidence type="ECO:0000256" key="11">
    <source>
        <dbReference type="SAM" id="MobiDB-lite"/>
    </source>
</evidence>
<keyword evidence="12" id="KW-0282">Flagellum</keyword>
<feature type="region of interest" description="Disordered" evidence="11">
    <location>
        <begin position="29"/>
        <end position="56"/>
    </location>
</feature>
<comment type="similarity">
    <text evidence="3 10">Belongs to the FliL family.</text>
</comment>
<keyword evidence="5 10" id="KW-0145">Chemotaxis</keyword>
<dbReference type="STRING" id="407234.SAMN05421795_102201"/>
<keyword evidence="9 10" id="KW-0472">Membrane</keyword>
<keyword evidence="12" id="KW-0969">Cilium</keyword>
<evidence type="ECO:0000256" key="2">
    <source>
        <dbReference type="ARBA" id="ARBA00004162"/>
    </source>
</evidence>
<evidence type="ECO:0000256" key="8">
    <source>
        <dbReference type="ARBA" id="ARBA00022989"/>
    </source>
</evidence>